<feature type="compositionally biased region" description="Basic residues" evidence="2">
    <location>
        <begin position="317"/>
        <end position="326"/>
    </location>
</feature>
<dbReference type="SUPFAM" id="SSF52821">
    <property type="entry name" value="Rhodanese/Cell cycle control phosphatase"/>
    <property type="match status" value="1"/>
</dbReference>
<evidence type="ECO:0000256" key="2">
    <source>
        <dbReference type="SAM" id="MobiDB-lite"/>
    </source>
</evidence>
<dbReference type="InterPro" id="IPR001763">
    <property type="entry name" value="Rhodanese-like_dom"/>
</dbReference>
<dbReference type="Proteomes" id="UP000240254">
    <property type="component" value="Unassembled WGS sequence"/>
</dbReference>
<keyword evidence="1" id="KW-0560">Oxidoreductase</keyword>
<name>A0A2T3IIL2_9GAMM</name>
<dbReference type="Gene3D" id="3.30.70.100">
    <property type="match status" value="1"/>
</dbReference>
<dbReference type="RefSeq" id="WP_065168715.1">
    <property type="nucleotide sequence ID" value="NZ_LZEZ01000045.1"/>
</dbReference>
<dbReference type="CDD" id="cd01518">
    <property type="entry name" value="RHOD_YceA"/>
    <property type="match status" value="1"/>
</dbReference>
<feature type="region of interest" description="Disordered" evidence="2">
    <location>
        <begin position="296"/>
        <end position="326"/>
    </location>
</feature>
<proteinExistence type="inferred from homology"/>
<comment type="similarity">
    <text evidence="1">Belongs to the TrhO family.</text>
</comment>
<dbReference type="PANTHER" id="PTHR43268:SF3">
    <property type="entry name" value="RHODANESE-LIKE DOMAIN-CONTAINING PROTEIN 7-RELATED"/>
    <property type="match status" value="1"/>
</dbReference>
<evidence type="ECO:0000313" key="5">
    <source>
        <dbReference type="Proteomes" id="UP000240254"/>
    </source>
</evidence>
<dbReference type="Gene3D" id="3.40.250.10">
    <property type="entry name" value="Rhodanese-like domain"/>
    <property type="match status" value="1"/>
</dbReference>
<reference evidence="4 5" key="1">
    <citation type="submission" date="2018-03" db="EMBL/GenBank/DDBJ databases">
        <title>Whole genome sequencing of Histamine producing bacteria.</title>
        <authorList>
            <person name="Butler K."/>
        </authorList>
    </citation>
    <scope>NUCLEOTIDE SEQUENCE [LARGE SCALE GENOMIC DNA]</scope>
    <source>
        <strain evidence="4 5">BS2</strain>
    </source>
</reference>
<accession>A0A2T3IIL2</accession>
<feature type="compositionally biased region" description="Basic and acidic residues" evidence="2">
    <location>
        <begin position="296"/>
        <end position="316"/>
    </location>
</feature>
<organism evidence="4 5">
    <name type="scientific">Photobacterium aquimaris</name>
    <dbReference type="NCBI Taxonomy" id="512643"/>
    <lineage>
        <taxon>Bacteria</taxon>
        <taxon>Pseudomonadati</taxon>
        <taxon>Pseudomonadota</taxon>
        <taxon>Gammaproteobacteria</taxon>
        <taxon>Vibrionales</taxon>
        <taxon>Vibrionaceae</taxon>
        <taxon>Photobacterium</taxon>
    </lineage>
</organism>
<keyword evidence="1" id="KW-0819">tRNA processing</keyword>
<dbReference type="GO" id="GO:0006400">
    <property type="term" value="P:tRNA modification"/>
    <property type="evidence" value="ECO:0007669"/>
    <property type="project" value="UniProtKB-UniRule"/>
</dbReference>
<dbReference type="HAMAP" id="MF_00469">
    <property type="entry name" value="TrhO"/>
    <property type="match status" value="1"/>
</dbReference>
<evidence type="ECO:0000256" key="1">
    <source>
        <dbReference type="HAMAP-Rule" id="MF_00469"/>
    </source>
</evidence>
<dbReference type="EMBL" id="PYMK01000014">
    <property type="protein sequence ID" value="PSU28162.1"/>
    <property type="molecule type" value="Genomic_DNA"/>
</dbReference>
<dbReference type="InterPro" id="IPR020936">
    <property type="entry name" value="TrhO"/>
</dbReference>
<comment type="catalytic activity">
    <reaction evidence="1">
        <text>uridine(34) in tRNA + AH2 + O2 = 5-hydroxyuridine(34) in tRNA + A + H2O</text>
        <dbReference type="Rhea" id="RHEA:64224"/>
        <dbReference type="Rhea" id="RHEA-COMP:11727"/>
        <dbReference type="Rhea" id="RHEA-COMP:13381"/>
        <dbReference type="ChEBI" id="CHEBI:13193"/>
        <dbReference type="ChEBI" id="CHEBI:15377"/>
        <dbReference type="ChEBI" id="CHEBI:15379"/>
        <dbReference type="ChEBI" id="CHEBI:17499"/>
        <dbReference type="ChEBI" id="CHEBI:65315"/>
        <dbReference type="ChEBI" id="CHEBI:136877"/>
    </reaction>
</comment>
<dbReference type="InterPro" id="IPR040503">
    <property type="entry name" value="TRHO_N"/>
</dbReference>
<feature type="domain" description="Rhodanese" evidence="3">
    <location>
        <begin position="123"/>
        <end position="217"/>
    </location>
</feature>
<dbReference type="EC" id="1.14.-.-" evidence="1"/>
<evidence type="ECO:0000259" key="3">
    <source>
        <dbReference type="PROSITE" id="PS50206"/>
    </source>
</evidence>
<protein>
    <recommendedName>
        <fullName evidence="1">tRNA uridine(34) hydroxylase</fullName>
        <ecNumber evidence="1">1.14.-.-</ecNumber>
    </recommendedName>
    <alternativeName>
        <fullName evidence="1">tRNA hydroxylation protein O</fullName>
    </alternativeName>
</protein>
<dbReference type="NCBIfam" id="NF001136">
    <property type="entry name" value="PRK00142.1-4"/>
    <property type="match status" value="1"/>
</dbReference>
<sequence length="326" mass="37024">MSQYVVCALYKFVELSHYRELREPLLALMEEHRIRGTLLLANEGINGTVAADRKAIDILLTWLNADAALAGIICKQSLSHSQPFNRTKVKLKNEIVTLGVEGIDPRHVVGTYVKPQAWNDLIADPDVFVVDTRNDYEIEIGSFKGAINPNTDTFTQFPDYVKNNMDPAKHKKVAMFCTGGIRCEKSTAYMKQQGFEEVYHLEGGILKYLEEVPQQDSLWQGDCYVFDGRVAVNHQLEQADYDICNACRLPITAADKQSDLYEQGVSCPKCHGQHSPQQLARFREREKQISLAIARGEQHIGEESTHHRTARRAEKLAKKKQQRNQH</sequence>
<evidence type="ECO:0000313" key="4">
    <source>
        <dbReference type="EMBL" id="PSU28162.1"/>
    </source>
</evidence>
<dbReference type="SMART" id="SM00450">
    <property type="entry name" value="RHOD"/>
    <property type="match status" value="1"/>
</dbReference>
<dbReference type="PROSITE" id="PS50206">
    <property type="entry name" value="RHODANESE_3"/>
    <property type="match status" value="1"/>
</dbReference>
<gene>
    <name evidence="1" type="primary">trhO</name>
    <name evidence="4" type="ORF">CTM88_13590</name>
</gene>
<comment type="caution">
    <text evidence="4">The sequence shown here is derived from an EMBL/GenBank/DDBJ whole genome shotgun (WGS) entry which is preliminary data.</text>
</comment>
<dbReference type="GO" id="GO:0016705">
    <property type="term" value="F:oxidoreductase activity, acting on paired donors, with incorporation or reduction of molecular oxygen"/>
    <property type="evidence" value="ECO:0007669"/>
    <property type="project" value="UniProtKB-UniRule"/>
</dbReference>
<dbReference type="PANTHER" id="PTHR43268">
    <property type="entry name" value="THIOSULFATE SULFURTRANSFERASE/RHODANESE-LIKE DOMAIN-CONTAINING PROTEIN 2"/>
    <property type="match status" value="1"/>
</dbReference>
<dbReference type="OrthoDB" id="9778326at2"/>
<comment type="function">
    <text evidence="1">Catalyzes oxygen-dependent 5-hydroxyuridine (ho5U) modification at position 34 in tRNAs.</text>
</comment>
<dbReference type="Pfam" id="PF17773">
    <property type="entry name" value="UPF0176_N"/>
    <property type="match status" value="1"/>
</dbReference>
<dbReference type="InterPro" id="IPR036873">
    <property type="entry name" value="Rhodanese-like_dom_sf"/>
</dbReference>
<dbReference type="AlphaFoldDB" id="A0A2T3IIL2"/>
<dbReference type="Pfam" id="PF00581">
    <property type="entry name" value="Rhodanese"/>
    <property type="match status" value="1"/>
</dbReference>